<sequence>MACFCHKLRAENLSDIEAEVQGKDVSQEERPSDAIRDLAAVVSQLEETYPNEELEVILKSNTVHHRIQEVPPQFAAAVNIILAIEGSGQIIEVKQLSKRVYYYALTKLHHTQRENPSTRSWRKSLKMTNILSKRYTILSGGRLSNQLGLFSAIFWQRNYQKPRLPAFSVCVWERAPPEACSAAISALAKKDIYQRITTFRPFVNSALGHISDTHRFIIHSCDRNGTMKLIPMDRRLHTTSKAASHWKASFTTAMSAALPESEVTGLLLVLLCFLARSEVPLQLCVRGATPRKRWSEQDKIEETNALHTGLIPELVHAFSNHTHLNNALCELQSFSAISKKSDNACLLNPSILDRVLCSLSPDLHSFWRLQALIVAFRSVSWRYLEPGPLNMNLLITTPTAYYS</sequence>
<dbReference type="VEuPathDB" id="FungiDB:ACJ73_02990"/>
<keyword evidence="2" id="KW-1185">Reference proteome</keyword>
<dbReference type="OrthoDB" id="4449296at2759"/>
<protein>
    <submittedName>
        <fullName evidence="1">Uncharacterized protein</fullName>
    </submittedName>
</protein>
<dbReference type="AlphaFoldDB" id="A0A1J9RD98"/>
<accession>A0A1J9RD98</accession>
<evidence type="ECO:0000313" key="1">
    <source>
        <dbReference type="EMBL" id="OJD25637.1"/>
    </source>
</evidence>
<dbReference type="Proteomes" id="UP000242791">
    <property type="component" value="Unassembled WGS sequence"/>
</dbReference>
<organism evidence="1 2">
    <name type="scientific">Blastomyces percursus</name>
    <dbReference type="NCBI Taxonomy" id="1658174"/>
    <lineage>
        <taxon>Eukaryota</taxon>
        <taxon>Fungi</taxon>
        <taxon>Dikarya</taxon>
        <taxon>Ascomycota</taxon>
        <taxon>Pezizomycotina</taxon>
        <taxon>Eurotiomycetes</taxon>
        <taxon>Eurotiomycetidae</taxon>
        <taxon>Onygenales</taxon>
        <taxon>Ajellomycetaceae</taxon>
        <taxon>Blastomyces</taxon>
    </lineage>
</organism>
<evidence type="ECO:0000313" key="2">
    <source>
        <dbReference type="Proteomes" id="UP000242791"/>
    </source>
</evidence>
<dbReference type="EMBL" id="LGTZ01000341">
    <property type="protein sequence ID" value="OJD25637.1"/>
    <property type="molecule type" value="Genomic_DNA"/>
</dbReference>
<gene>
    <name evidence="1" type="ORF">ACJ73_02990</name>
</gene>
<proteinExistence type="predicted"/>
<name>A0A1J9RD98_9EURO</name>
<reference evidence="1 2" key="1">
    <citation type="submission" date="2015-08" db="EMBL/GenBank/DDBJ databases">
        <title>Emmonsia species relationships and genome sequence.</title>
        <authorList>
            <person name="Cuomo C.A."/>
            <person name="Schwartz I.S."/>
            <person name="Kenyon C."/>
            <person name="De Hoog G.S."/>
            <person name="Govender N.P."/>
            <person name="Botha A."/>
            <person name="Moreno L."/>
            <person name="De Vries M."/>
            <person name="Munoz J.F."/>
            <person name="Stielow J.B."/>
        </authorList>
    </citation>
    <scope>NUCLEOTIDE SEQUENCE [LARGE SCALE GENOMIC DNA]</scope>
    <source>
        <strain evidence="1 2">EI222</strain>
    </source>
</reference>
<comment type="caution">
    <text evidence="1">The sequence shown here is derived from an EMBL/GenBank/DDBJ whole genome shotgun (WGS) entry which is preliminary data.</text>
</comment>